<dbReference type="AlphaFoldDB" id="A0AAN7B4I4"/>
<keyword evidence="2" id="KW-0472">Membrane</keyword>
<feature type="region of interest" description="Disordered" evidence="1">
    <location>
        <begin position="594"/>
        <end position="636"/>
    </location>
</feature>
<feature type="transmembrane region" description="Helical" evidence="2">
    <location>
        <begin position="324"/>
        <end position="351"/>
    </location>
</feature>
<protein>
    <recommendedName>
        <fullName evidence="5">Low temperature requirement A</fullName>
    </recommendedName>
</protein>
<feature type="transmembrane region" description="Helical" evidence="2">
    <location>
        <begin position="128"/>
        <end position="148"/>
    </location>
</feature>
<gene>
    <name evidence="3" type="ORF">QBC37DRAFT_43819</name>
</gene>
<evidence type="ECO:0000313" key="4">
    <source>
        <dbReference type="Proteomes" id="UP001301769"/>
    </source>
</evidence>
<evidence type="ECO:0000313" key="3">
    <source>
        <dbReference type="EMBL" id="KAK4209994.1"/>
    </source>
</evidence>
<dbReference type="EMBL" id="MU858188">
    <property type="protein sequence ID" value="KAK4209994.1"/>
    <property type="molecule type" value="Genomic_DNA"/>
</dbReference>
<evidence type="ECO:0000256" key="2">
    <source>
        <dbReference type="SAM" id="Phobius"/>
    </source>
</evidence>
<dbReference type="Pfam" id="PF06772">
    <property type="entry name" value="LtrA"/>
    <property type="match status" value="1"/>
</dbReference>
<keyword evidence="2" id="KW-1133">Transmembrane helix</keyword>
<feature type="transmembrane region" description="Helical" evidence="2">
    <location>
        <begin position="96"/>
        <end position="116"/>
    </location>
</feature>
<feature type="transmembrane region" description="Helical" evidence="2">
    <location>
        <begin position="220"/>
        <end position="239"/>
    </location>
</feature>
<proteinExistence type="predicted"/>
<reference evidence="3" key="1">
    <citation type="journal article" date="2023" name="Mol. Phylogenet. Evol.">
        <title>Genome-scale phylogeny and comparative genomics of the fungal order Sordariales.</title>
        <authorList>
            <person name="Hensen N."/>
            <person name="Bonometti L."/>
            <person name="Westerberg I."/>
            <person name="Brannstrom I.O."/>
            <person name="Guillou S."/>
            <person name="Cros-Aarteil S."/>
            <person name="Calhoun S."/>
            <person name="Haridas S."/>
            <person name="Kuo A."/>
            <person name="Mondo S."/>
            <person name="Pangilinan J."/>
            <person name="Riley R."/>
            <person name="LaButti K."/>
            <person name="Andreopoulos B."/>
            <person name="Lipzen A."/>
            <person name="Chen C."/>
            <person name="Yan M."/>
            <person name="Daum C."/>
            <person name="Ng V."/>
            <person name="Clum A."/>
            <person name="Steindorff A."/>
            <person name="Ohm R.A."/>
            <person name="Martin F."/>
            <person name="Silar P."/>
            <person name="Natvig D.O."/>
            <person name="Lalanne C."/>
            <person name="Gautier V."/>
            <person name="Ament-Velasquez S.L."/>
            <person name="Kruys A."/>
            <person name="Hutchinson M.I."/>
            <person name="Powell A.J."/>
            <person name="Barry K."/>
            <person name="Miller A.N."/>
            <person name="Grigoriev I.V."/>
            <person name="Debuchy R."/>
            <person name="Gladieux P."/>
            <person name="Hiltunen Thoren M."/>
            <person name="Johannesson H."/>
        </authorList>
    </citation>
    <scope>NUCLEOTIDE SEQUENCE</scope>
    <source>
        <strain evidence="3">PSN293</strain>
    </source>
</reference>
<keyword evidence="4" id="KW-1185">Reference proteome</keyword>
<feature type="transmembrane region" description="Helical" evidence="2">
    <location>
        <begin position="562"/>
        <end position="582"/>
    </location>
</feature>
<feature type="transmembrane region" description="Helical" evidence="2">
    <location>
        <begin position="193"/>
        <end position="214"/>
    </location>
</feature>
<feature type="transmembrane region" description="Helical" evidence="2">
    <location>
        <begin position="260"/>
        <end position="280"/>
    </location>
</feature>
<feature type="compositionally biased region" description="Low complexity" evidence="1">
    <location>
        <begin position="605"/>
        <end position="617"/>
    </location>
</feature>
<accession>A0AAN7B4I4</accession>
<dbReference type="Proteomes" id="UP001301769">
    <property type="component" value="Unassembled WGS sequence"/>
</dbReference>
<comment type="caution">
    <text evidence="3">The sequence shown here is derived from an EMBL/GenBank/DDBJ whole genome shotgun (WGS) entry which is preliminary data.</text>
</comment>
<name>A0AAN7B4I4_9PEZI</name>
<feature type="transmembrane region" description="Helical" evidence="2">
    <location>
        <begin position="292"/>
        <end position="312"/>
    </location>
</feature>
<dbReference type="InterPro" id="IPR010640">
    <property type="entry name" value="Low_temperature_requirement_A"/>
</dbReference>
<feature type="transmembrane region" description="Helical" evidence="2">
    <location>
        <begin position="497"/>
        <end position="518"/>
    </location>
</feature>
<keyword evidence="2" id="KW-0812">Transmembrane</keyword>
<evidence type="ECO:0000256" key="1">
    <source>
        <dbReference type="SAM" id="MobiDB-lite"/>
    </source>
</evidence>
<dbReference type="PANTHER" id="PTHR42101:SF1">
    <property type="entry name" value="LOW TEMPERATURE REQUIREMENT A"/>
    <property type="match status" value="1"/>
</dbReference>
<dbReference type="PANTHER" id="PTHR42101">
    <property type="entry name" value="CHROMOSOME 16, WHOLE GENOME SHOTGUN SEQUENCE"/>
    <property type="match status" value="1"/>
</dbReference>
<sequence length="636" mass="71248">MADSDDAVEGKLPLLRNPVVRTIRSREGTFDITQANAEPNLDGFGYRDEVYLPGEEIPEFERHIEATSIEVFYDLFFAANLCVFAEVQDVTNAQQVATFVCYFCLLWFTWLALGLFDVRFVTDSVFERVVRAVHFGAMVGFAVVAPNFNLAEQDPRTFRTMSLILTTSRAALGFQYGTILWHVRKFKSSRIGLAIMCSLNFIAAFIYLGAAFAFKEKGTEALWVLWFVVTVVEVAVSVWGSYQWEVLSFYGTHLTNRVSLLTFILMGEGIVTVCSAVSKIVLNANQWTTPTIGNVAAGVANIYLIYMIYMDWRRAKRFPRAKQLIWSFLHLPFHLALKLFILASSQFVIFWKIFETAYWVDNEFTVAMGAALDPTSDFNITTEWFVGTIEEVVNKTFAIYVPKYFGTYAAVQNATAELRKMPDAIWNVPDFSLATPEEQELLGVLQSTLETLLLSVQNSLFSTFNINGYGGVSDDVELFETAEEQALELNSQKFRTVVIAAYVGAGFTLILVNILFIISRSRKWTTFNYVRKGINFLIGIGLCLVSLITLDDLKAAEYTITPWPLPTIVFTLFLVLVINHLPHPPPIFFSGRAKPQEGEGAAKTGSGSPSFVSPVGDGTHETKSGYQNVSVRDQEA</sequence>
<feature type="compositionally biased region" description="Polar residues" evidence="1">
    <location>
        <begin position="624"/>
        <end position="636"/>
    </location>
</feature>
<evidence type="ECO:0008006" key="5">
    <source>
        <dbReference type="Google" id="ProtNLM"/>
    </source>
</evidence>
<reference evidence="3" key="2">
    <citation type="submission" date="2023-05" db="EMBL/GenBank/DDBJ databases">
        <authorList>
            <consortium name="Lawrence Berkeley National Laboratory"/>
            <person name="Steindorff A."/>
            <person name="Hensen N."/>
            <person name="Bonometti L."/>
            <person name="Westerberg I."/>
            <person name="Brannstrom I.O."/>
            <person name="Guillou S."/>
            <person name="Cros-Aarteil S."/>
            <person name="Calhoun S."/>
            <person name="Haridas S."/>
            <person name="Kuo A."/>
            <person name="Mondo S."/>
            <person name="Pangilinan J."/>
            <person name="Riley R."/>
            <person name="Labutti K."/>
            <person name="Andreopoulos B."/>
            <person name="Lipzen A."/>
            <person name="Chen C."/>
            <person name="Yanf M."/>
            <person name="Daum C."/>
            <person name="Ng V."/>
            <person name="Clum A."/>
            <person name="Ohm R."/>
            <person name="Martin F."/>
            <person name="Silar P."/>
            <person name="Natvig D."/>
            <person name="Lalanne C."/>
            <person name="Gautier V."/>
            <person name="Ament-Velasquez S.L."/>
            <person name="Kruys A."/>
            <person name="Hutchinson M.I."/>
            <person name="Powell A.J."/>
            <person name="Barry K."/>
            <person name="Miller A.N."/>
            <person name="Grigoriev I.V."/>
            <person name="Debuchy R."/>
            <person name="Gladieux P."/>
            <person name="Thoren M.H."/>
            <person name="Johannesson H."/>
        </authorList>
    </citation>
    <scope>NUCLEOTIDE SEQUENCE</scope>
    <source>
        <strain evidence="3">PSN293</strain>
    </source>
</reference>
<feature type="transmembrane region" description="Helical" evidence="2">
    <location>
        <begin position="530"/>
        <end position="550"/>
    </location>
</feature>
<organism evidence="3 4">
    <name type="scientific">Rhypophila decipiens</name>
    <dbReference type="NCBI Taxonomy" id="261697"/>
    <lineage>
        <taxon>Eukaryota</taxon>
        <taxon>Fungi</taxon>
        <taxon>Dikarya</taxon>
        <taxon>Ascomycota</taxon>
        <taxon>Pezizomycotina</taxon>
        <taxon>Sordariomycetes</taxon>
        <taxon>Sordariomycetidae</taxon>
        <taxon>Sordariales</taxon>
        <taxon>Naviculisporaceae</taxon>
        <taxon>Rhypophila</taxon>
    </lineage>
</organism>